<comment type="caution">
    <text evidence="1">The sequence shown here is derived from an EMBL/GenBank/DDBJ whole genome shotgun (WGS) entry which is preliminary data.</text>
</comment>
<gene>
    <name evidence="1" type="ORF">SDC9_195304</name>
</gene>
<dbReference type="AlphaFoldDB" id="A0A645I9C4"/>
<organism evidence="1">
    <name type="scientific">bioreactor metagenome</name>
    <dbReference type="NCBI Taxonomy" id="1076179"/>
    <lineage>
        <taxon>unclassified sequences</taxon>
        <taxon>metagenomes</taxon>
        <taxon>ecological metagenomes</taxon>
    </lineage>
</organism>
<sequence length="121" mass="13386">MKPPLLEAASAVPVPFSRLTLTAQLEVLAKPLDATWDVCAALNPFLQKWKEALSSSGLEPMAWPKSASRWLSGEAYADRFFETLEAGMPKKPATASDRAQRDFIAVKLDPANLYPLLWAKR</sequence>
<proteinExistence type="predicted"/>
<evidence type="ECO:0000313" key="1">
    <source>
        <dbReference type="EMBL" id="MPN47700.1"/>
    </source>
</evidence>
<reference evidence="1" key="1">
    <citation type="submission" date="2019-08" db="EMBL/GenBank/DDBJ databases">
        <authorList>
            <person name="Kucharzyk K."/>
            <person name="Murdoch R.W."/>
            <person name="Higgins S."/>
            <person name="Loffler F."/>
        </authorList>
    </citation>
    <scope>NUCLEOTIDE SEQUENCE</scope>
</reference>
<protein>
    <submittedName>
        <fullName evidence="1">Uncharacterized protein</fullName>
    </submittedName>
</protein>
<dbReference type="EMBL" id="VSSQ01109383">
    <property type="protein sequence ID" value="MPN47700.1"/>
    <property type="molecule type" value="Genomic_DNA"/>
</dbReference>
<accession>A0A645I9C4</accession>
<name>A0A645I9C4_9ZZZZ</name>